<reference evidence="2" key="1">
    <citation type="submission" date="2016-11" db="UniProtKB">
        <authorList>
            <consortium name="WormBaseParasite"/>
        </authorList>
    </citation>
    <scope>IDENTIFICATION</scope>
</reference>
<organism evidence="1 2">
    <name type="scientific">Steinernema glaseri</name>
    <dbReference type="NCBI Taxonomy" id="37863"/>
    <lineage>
        <taxon>Eukaryota</taxon>
        <taxon>Metazoa</taxon>
        <taxon>Ecdysozoa</taxon>
        <taxon>Nematoda</taxon>
        <taxon>Chromadorea</taxon>
        <taxon>Rhabditida</taxon>
        <taxon>Tylenchina</taxon>
        <taxon>Panagrolaimomorpha</taxon>
        <taxon>Strongyloidoidea</taxon>
        <taxon>Steinernematidae</taxon>
        <taxon>Steinernema</taxon>
    </lineage>
</organism>
<evidence type="ECO:0000313" key="1">
    <source>
        <dbReference type="Proteomes" id="UP000095287"/>
    </source>
</evidence>
<protein>
    <submittedName>
        <fullName evidence="2">Ovule protein</fullName>
    </submittedName>
</protein>
<dbReference type="WBParaSite" id="L893_g10385.t1">
    <property type="protein sequence ID" value="L893_g10385.t1"/>
    <property type="gene ID" value="L893_g10385"/>
</dbReference>
<evidence type="ECO:0000313" key="2">
    <source>
        <dbReference type="WBParaSite" id="L893_g10385.t1"/>
    </source>
</evidence>
<accession>A0A1I7XX57</accession>
<dbReference type="AlphaFoldDB" id="A0A1I7XX57"/>
<name>A0A1I7XX57_9BILA</name>
<sequence>MSSAKSHGKESAWNRFPSRMRQSLEKCYQWIKIRLMTYHMATMGILLEHILNQFIKERFLWLTAIWTYSCFKRYNQASKSREENIGQP</sequence>
<dbReference type="Proteomes" id="UP000095287">
    <property type="component" value="Unplaced"/>
</dbReference>
<keyword evidence="1" id="KW-1185">Reference proteome</keyword>
<proteinExistence type="predicted"/>